<feature type="compositionally biased region" description="Low complexity" evidence="1">
    <location>
        <begin position="360"/>
        <end position="399"/>
    </location>
</feature>
<feature type="compositionally biased region" description="Low complexity" evidence="1">
    <location>
        <begin position="560"/>
        <end position="603"/>
    </location>
</feature>
<reference evidence="2" key="1">
    <citation type="submission" date="2020-05" db="EMBL/GenBank/DDBJ databases">
        <title>Mycena genomes resolve the evolution of fungal bioluminescence.</title>
        <authorList>
            <person name="Tsai I.J."/>
        </authorList>
    </citation>
    <scope>NUCLEOTIDE SEQUENCE</scope>
    <source>
        <strain evidence="2">160909Yilan</strain>
    </source>
</reference>
<dbReference type="EMBL" id="JACAZH010000004">
    <property type="protein sequence ID" value="KAF7370119.1"/>
    <property type="molecule type" value="Genomic_DNA"/>
</dbReference>
<evidence type="ECO:0000256" key="1">
    <source>
        <dbReference type="SAM" id="MobiDB-lite"/>
    </source>
</evidence>
<organism evidence="2 3">
    <name type="scientific">Mycena sanguinolenta</name>
    <dbReference type="NCBI Taxonomy" id="230812"/>
    <lineage>
        <taxon>Eukaryota</taxon>
        <taxon>Fungi</taxon>
        <taxon>Dikarya</taxon>
        <taxon>Basidiomycota</taxon>
        <taxon>Agaricomycotina</taxon>
        <taxon>Agaricomycetes</taxon>
        <taxon>Agaricomycetidae</taxon>
        <taxon>Agaricales</taxon>
        <taxon>Marasmiineae</taxon>
        <taxon>Mycenaceae</taxon>
        <taxon>Mycena</taxon>
    </lineage>
</organism>
<evidence type="ECO:0000313" key="2">
    <source>
        <dbReference type="EMBL" id="KAF7370119.1"/>
    </source>
</evidence>
<accession>A0A8H7DC76</accession>
<feature type="compositionally biased region" description="Low complexity" evidence="1">
    <location>
        <begin position="612"/>
        <end position="622"/>
    </location>
</feature>
<feature type="region of interest" description="Disordered" evidence="1">
    <location>
        <begin position="316"/>
        <end position="399"/>
    </location>
</feature>
<proteinExistence type="predicted"/>
<gene>
    <name evidence="2" type="ORF">MSAN_00642100</name>
</gene>
<protein>
    <submittedName>
        <fullName evidence="2">Uncharacterized protein</fullName>
    </submittedName>
</protein>
<name>A0A8H7DC76_9AGAR</name>
<keyword evidence="3" id="KW-1185">Reference proteome</keyword>
<sequence>MPRAGTATRQRAREGKSPVKPGRVGWVHGTKLAFFAAHKNEFLAAVETGKTGAFYTSMGHLYVGTYRYNTPWNGDLPEGKQIADDVDPNEDVDSLAPEVAAECAEYFKTLHSKIGVWYNTQYAGGQKKNKNVKTFKQLFDRTELEPPAPVKSRVLHFYSRHFYDERIKPRVLTRWAALSRLPESTRAYHRPQRVVAANEKEHETACEAYKIAMAKEVPTTAEEFSIAMKNAGHYLQPFAEAARTQYGMNVTILLCGPIPENGGRIEVRSVHAGFSNGLVPRIWSDFDRAGFDSAQRSFIAFTQNCFTEEECQARALSNNSSQSEGEGAEPTTTPMPLPVPLPENAGSAQPNTPPPPTMPPASLSLGPASSPFPQTLSLRGSASSGSSEDPPLMLLPPAMDPLSQSLMPLPGADAAWDVLMNDSPPGGWCGGDEGLYGDNWGLGLGLGLGEGYTGPVVREALGREISAMALGESLAYMARLGRMSTEEVEKENELAVRRAQEQEERVACLAPPTPGTAAAGITPPGNAPNLTAPPATAAAQPTAVSTTVIPAVAPSTGPAITTPTAAIPTPNTPATANPTTPTSVVPGPTPSTNAATMNPTAPTIVIPASKNPLTTPAANAGTTPPPQTTPEKGDAPHPKPKPAWRNARPADVLPDAEGGNDGGNKNADAEDGDDGQTRESEKDAAHRDEASKEALWQQPDEDAWPEELKAVYKALQRGMNFGGEVWKTCAQRLIEFERVCGFPAKGLVSAPAGTDEQRPEEVPAFIKRAQKWEKKSASWIETRASDKEWVVCGKVVDVVGTRAAGRAS</sequence>
<dbReference type="AlphaFoldDB" id="A0A8H7DC76"/>
<feature type="region of interest" description="Disordered" evidence="1">
    <location>
        <begin position="560"/>
        <end position="702"/>
    </location>
</feature>
<dbReference type="Proteomes" id="UP000623467">
    <property type="component" value="Unassembled WGS sequence"/>
</dbReference>
<feature type="compositionally biased region" description="Basic and acidic residues" evidence="1">
    <location>
        <begin position="675"/>
        <end position="692"/>
    </location>
</feature>
<comment type="caution">
    <text evidence="2">The sequence shown here is derived from an EMBL/GenBank/DDBJ whole genome shotgun (WGS) entry which is preliminary data.</text>
</comment>
<evidence type="ECO:0000313" key="3">
    <source>
        <dbReference type="Proteomes" id="UP000623467"/>
    </source>
</evidence>
<feature type="region of interest" description="Disordered" evidence="1">
    <location>
        <begin position="1"/>
        <end position="21"/>
    </location>
</feature>
<feature type="region of interest" description="Disordered" evidence="1">
    <location>
        <begin position="518"/>
        <end position="538"/>
    </location>
</feature>
<dbReference type="OrthoDB" id="2980832at2759"/>